<dbReference type="InterPro" id="IPR006683">
    <property type="entry name" value="Thioestr_dom"/>
</dbReference>
<dbReference type="AlphaFoldDB" id="A0A4V2SDM6"/>
<dbReference type="InterPro" id="IPR052723">
    <property type="entry name" value="Acyl-CoA_thioesterase_PaaI"/>
</dbReference>
<proteinExistence type="predicted"/>
<evidence type="ECO:0000313" key="3">
    <source>
        <dbReference type="EMBL" id="TCO84262.1"/>
    </source>
</evidence>
<dbReference type="Gene3D" id="3.10.129.10">
    <property type="entry name" value="Hotdog Thioesterase"/>
    <property type="match status" value="1"/>
</dbReference>
<dbReference type="GO" id="GO:0016289">
    <property type="term" value="F:acyl-CoA hydrolase activity"/>
    <property type="evidence" value="ECO:0007669"/>
    <property type="project" value="TreeGrafter"/>
</dbReference>
<dbReference type="Proteomes" id="UP000295711">
    <property type="component" value="Unassembled WGS sequence"/>
</dbReference>
<evidence type="ECO:0000256" key="1">
    <source>
        <dbReference type="ARBA" id="ARBA00022801"/>
    </source>
</evidence>
<dbReference type="PANTHER" id="PTHR42856:SF1">
    <property type="entry name" value="ACYL-COENZYME A THIOESTERASE PAAI"/>
    <property type="match status" value="1"/>
</dbReference>
<accession>A0A4V2SDM6</accession>
<evidence type="ECO:0000313" key="4">
    <source>
        <dbReference type="Proteomes" id="UP000295711"/>
    </source>
</evidence>
<sequence>MKITKVLLKDVGERLFFSYPEHTVLENVDFRIGLSVSQLDENKKLYFGSDRVSSCHIMLDGRAEAVNCESGKQTFEIGQTFSCEEQESLELTGTGRVFNMFMAGGVRGFIRKMILDKEKKMRVGEAMGACVMAFLGFDTGFRMEWNGEECSCEAGSGIVIEIDKKEFVSLNFIPEKTNMPIACVTGVLLNDHDFGKFVGVHFLERGEGTCKARLDIRPEHMNPIGTVHGGCLFTLADAVCGIAASSLGGICTTVNSNIQFLNAAFWPKYLIAEAVPKKLGKKIRTFLVEIRDDKEMLICTVDMVFYSLQQ</sequence>
<protein>
    <submittedName>
        <fullName evidence="3">Uncharacterized protein (TIGR00369 family)</fullName>
    </submittedName>
</protein>
<dbReference type="PANTHER" id="PTHR42856">
    <property type="entry name" value="ACYL-COENZYME A THIOESTERASE PAAI"/>
    <property type="match status" value="1"/>
</dbReference>
<keyword evidence="1" id="KW-0378">Hydrolase</keyword>
<comment type="caution">
    <text evidence="3">The sequence shown here is derived from an EMBL/GenBank/DDBJ whole genome shotgun (WGS) entry which is preliminary data.</text>
</comment>
<dbReference type="EMBL" id="SLXA01000008">
    <property type="protein sequence ID" value="TCO84262.1"/>
    <property type="molecule type" value="Genomic_DNA"/>
</dbReference>
<dbReference type="InterPro" id="IPR003736">
    <property type="entry name" value="PAAI_dom"/>
</dbReference>
<dbReference type="NCBIfam" id="TIGR00369">
    <property type="entry name" value="unchar_dom_1"/>
    <property type="match status" value="1"/>
</dbReference>
<dbReference type="Pfam" id="PF03061">
    <property type="entry name" value="4HBT"/>
    <property type="match status" value="1"/>
</dbReference>
<organism evidence="3 4">
    <name type="scientific">Frisingicoccus caecimuris</name>
    <dbReference type="NCBI Taxonomy" id="1796636"/>
    <lineage>
        <taxon>Bacteria</taxon>
        <taxon>Bacillati</taxon>
        <taxon>Bacillota</taxon>
        <taxon>Clostridia</taxon>
        <taxon>Lachnospirales</taxon>
        <taxon>Lachnospiraceae</taxon>
        <taxon>Frisingicoccus</taxon>
    </lineage>
</organism>
<reference evidence="3 4" key="1">
    <citation type="submission" date="2019-03" db="EMBL/GenBank/DDBJ databases">
        <title>Genomic Encyclopedia of Type Strains, Phase IV (KMG-IV): sequencing the most valuable type-strain genomes for metagenomic binning, comparative biology and taxonomic classification.</title>
        <authorList>
            <person name="Goeker M."/>
        </authorList>
    </citation>
    <scope>NUCLEOTIDE SEQUENCE [LARGE SCALE GENOMIC DNA]</scope>
    <source>
        <strain evidence="3 4">DSM 28559</strain>
    </source>
</reference>
<dbReference type="CDD" id="cd03443">
    <property type="entry name" value="PaaI_thioesterase"/>
    <property type="match status" value="1"/>
</dbReference>
<name>A0A4V2SDM6_9FIRM</name>
<dbReference type="RefSeq" id="WP_165873343.1">
    <property type="nucleotide sequence ID" value="NZ_JANKAQ010000009.1"/>
</dbReference>
<dbReference type="InterPro" id="IPR029069">
    <property type="entry name" value="HotDog_dom_sf"/>
</dbReference>
<keyword evidence="4" id="KW-1185">Reference proteome</keyword>
<feature type="domain" description="Thioesterase" evidence="2">
    <location>
        <begin position="225"/>
        <end position="299"/>
    </location>
</feature>
<dbReference type="SUPFAM" id="SSF54637">
    <property type="entry name" value="Thioesterase/thiol ester dehydrase-isomerase"/>
    <property type="match status" value="1"/>
</dbReference>
<gene>
    <name evidence="3" type="ORF">EV212_10819</name>
</gene>
<evidence type="ECO:0000259" key="2">
    <source>
        <dbReference type="Pfam" id="PF03061"/>
    </source>
</evidence>